<evidence type="ECO:0000313" key="1">
    <source>
        <dbReference type="EMBL" id="ALI35966.1"/>
    </source>
</evidence>
<organism evidence="1 2">
    <name type="scientific">Candidatus Nitrosocosmicus oleophilus</name>
    <dbReference type="NCBI Taxonomy" id="1353260"/>
    <lineage>
        <taxon>Archaea</taxon>
        <taxon>Nitrososphaerota</taxon>
        <taxon>Nitrososphaeria</taxon>
        <taxon>Nitrososphaerales</taxon>
        <taxon>Nitrososphaeraceae</taxon>
        <taxon>Candidatus Nitrosocosmicus</taxon>
    </lineage>
</organism>
<dbReference type="Proteomes" id="UP000058925">
    <property type="component" value="Chromosome"/>
</dbReference>
<sequence length="58" mass="6753">MSMNDEILLGTILDKRANKQKTNFFIEKRKAMEKSKDIEGNYSIKENKMIGDSVVSWQ</sequence>
<dbReference type="AlphaFoldDB" id="A0A654LZU8"/>
<dbReference type="KEGG" id="taa:NMY3_01763"/>
<protein>
    <submittedName>
        <fullName evidence="1">Uncharacterized protein</fullName>
    </submittedName>
</protein>
<proteinExistence type="predicted"/>
<name>A0A654LZU8_9ARCH</name>
<gene>
    <name evidence="1" type="ORF">NMY3_01763</name>
</gene>
<keyword evidence="2" id="KW-1185">Reference proteome</keyword>
<accession>A0A654LZU8</accession>
<dbReference type="EMBL" id="CP012850">
    <property type="protein sequence ID" value="ALI35966.1"/>
    <property type="molecule type" value="Genomic_DNA"/>
</dbReference>
<reference evidence="2" key="1">
    <citation type="submission" date="2015-10" db="EMBL/GenBank/DDBJ databases">
        <title>Niche specialization of a soil ammonia-oxidizing archaeon, Candidatus Nitrosocosmicus oleophilus.</title>
        <authorList>
            <person name="Jung M.-Y."/>
            <person name="Rhee S.-K."/>
        </authorList>
    </citation>
    <scope>NUCLEOTIDE SEQUENCE [LARGE SCALE GENOMIC DNA]</scope>
    <source>
        <strain evidence="2">MY3</strain>
    </source>
</reference>
<evidence type="ECO:0000313" key="2">
    <source>
        <dbReference type="Proteomes" id="UP000058925"/>
    </source>
</evidence>